<organism evidence="14 15">
    <name type="scientific">Meridianimarinicoccus aquatilis</name>
    <dbReference type="NCBI Taxonomy" id="2552766"/>
    <lineage>
        <taxon>Bacteria</taxon>
        <taxon>Pseudomonadati</taxon>
        <taxon>Pseudomonadota</taxon>
        <taxon>Alphaproteobacteria</taxon>
        <taxon>Rhodobacterales</taxon>
        <taxon>Paracoccaceae</taxon>
        <taxon>Meridianimarinicoccus</taxon>
    </lineage>
</organism>
<dbReference type="GO" id="GO:0004159">
    <property type="term" value="F:dihydropyrimidine dehydrogenase (NAD+) activity"/>
    <property type="evidence" value="ECO:0007669"/>
    <property type="project" value="UniProtKB-EC"/>
</dbReference>
<dbReference type="GO" id="GO:0051536">
    <property type="term" value="F:iron-sulfur cluster binding"/>
    <property type="evidence" value="ECO:0007669"/>
    <property type="project" value="UniProtKB-KW"/>
</dbReference>
<dbReference type="Proteomes" id="UP000294562">
    <property type="component" value="Unassembled WGS sequence"/>
</dbReference>
<comment type="function">
    <text evidence="10">Involved in pyrimidine base degradation. Catalyzes physiologically the reduction of uracil to 5,6-dihydrouracil (DHU) by using NADH as a specific cosubstrate. It also catalyzes the reverse reaction and the reduction of thymine to 5,6-dihydrothymine (DHT).</text>
</comment>
<dbReference type="GO" id="GO:0046872">
    <property type="term" value="F:metal ion binding"/>
    <property type="evidence" value="ECO:0007669"/>
    <property type="project" value="UniProtKB-KW"/>
</dbReference>
<dbReference type="Gene3D" id="3.30.70.20">
    <property type="match status" value="1"/>
</dbReference>
<dbReference type="GO" id="GO:0005737">
    <property type="term" value="C:cytoplasm"/>
    <property type="evidence" value="ECO:0007669"/>
    <property type="project" value="InterPro"/>
</dbReference>
<dbReference type="Pfam" id="PF14697">
    <property type="entry name" value="Fer4_21"/>
    <property type="match status" value="1"/>
</dbReference>
<dbReference type="Pfam" id="PF01180">
    <property type="entry name" value="DHO_dh"/>
    <property type="match status" value="1"/>
</dbReference>
<name>A0A4R6B2Q3_9RHOB</name>
<dbReference type="AlphaFoldDB" id="A0A4R6B2Q3"/>
<comment type="subunit">
    <text evidence="11">Heterotetramer of 2 PreA and 2 PreT subunits.</text>
</comment>
<feature type="domain" description="4Fe-4S ferredoxin-type" evidence="13">
    <location>
        <begin position="337"/>
        <end position="369"/>
    </location>
</feature>
<evidence type="ECO:0000256" key="3">
    <source>
        <dbReference type="ARBA" id="ARBA00023002"/>
    </source>
</evidence>
<dbReference type="Gene3D" id="3.20.20.70">
    <property type="entry name" value="Aldolase class I"/>
    <property type="match status" value="1"/>
</dbReference>
<dbReference type="NCBIfam" id="NF006183">
    <property type="entry name" value="PRK08318.1"/>
    <property type="match status" value="1"/>
</dbReference>
<evidence type="ECO:0000256" key="8">
    <source>
        <dbReference type="ARBA" id="ARBA00047685"/>
    </source>
</evidence>
<dbReference type="InterPro" id="IPR005720">
    <property type="entry name" value="Dihydroorotate_DH_cat"/>
</dbReference>
<comment type="similarity">
    <text evidence="1">Belongs to the dihydropyrimidine dehydrogenase family.</text>
</comment>
<keyword evidence="4" id="KW-0408">Iron</keyword>
<evidence type="ECO:0000256" key="5">
    <source>
        <dbReference type="ARBA" id="ARBA00023014"/>
    </source>
</evidence>
<dbReference type="CDD" id="cd02940">
    <property type="entry name" value="DHPD_FMN"/>
    <property type="match status" value="1"/>
</dbReference>
<evidence type="ECO:0000256" key="4">
    <source>
        <dbReference type="ARBA" id="ARBA00023004"/>
    </source>
</evidence>
<evidence type="ECO:0000256" key="2">
    <source>
        <dbReference type="ARBA" id="ARBA00022723"/>
    </source>
</evidence>
<dbReference type="InterPro" id="IPR017896">
    <property type="entry name" value="4Fe4S_Fe-S-bd"/>
</dbReference>
<dbReference type="EC" id="1.3.1.1" evidence="12"/>
<dbReference type="SUPFAM" id="SSF51395">
    <property type="entry name" value="FMN-linked oxidoreductases"/>
    <property type="match status" value="1"/>
</dbReference>
<evidence type="ECO:0000256" key="6">
    <source>
        <dbReference type="ARBA" id="ARBA00030119"/>
    </source>
</evidence>
<dbReference type="PROSITE" id="PS00198">
    <property type="entry name" value="4FE4S_FER_1"/>
    <property type="match status" value="1"/>
</dbReference>
<comment type="caution">
    <text evidence="14">The sequence shown here is derived from an EMBL/GenBank/DDBJ whole genome shotgun (WGS) entry which is preliminary data.</text>
</comment>
<dbReference type="PANTHER" id="PTHR43073">
    <property type="entry name" value="DIHYDROPYRIMIDINE DEHYDROGENASE [NADP(+)]"/>
    <property type="match status" value="1"/>
</dbReference>
<reference evidence="14 15" key="1">
    <citation type="submission" date="2019-03" db="EMBL/GenBank/DDBJ databases">
        <title>Rhodobacteraceae bacterium SM1902, a new member of the family Rhodobacteraceae isolated from Yantai.</title>
        <authorList>
            <person name="Sun Y."/>
        </authorList>
    </citation>
    <scope>NUCLEOTIDE SEQUENCE [LARGE SCALE GENOMIC DNA]</scope>
    <source>
        <strain evidence="14 15">SM1902</strain>
    </source>
</reference>
<feature type="domain" description="4Fe-4S ferredoxin-type" evidence="13">
    <location>
        <begin position="370"/>
        <end position="400"/>
    </location>
</feature>
<dbReference type="SUPFAM" id="SSF54862">
    <property type="entry name" value="4Fe-4S ferredoxins"/>
    <property type="match status" value="1"/>
</dbReference>
<accession>A0A4R6B2Q3</accession>
<dbReference type="EMBL" id="SMZO01000010">
    <property type="protein sequence ID" value="TDL89458.1"/>
    <property type="molecule type" value="Genomic_DNA"/>
</dbReference>
<evidence type="ECO:0000256" key="1">
    <source>
        <dbReference type="ARBA" id="ARBA00010804"/>
    </source>
</evidence>
<dbReference type="InterPro" id="IPR017900">
    <property type="entry name" value="4Fe4S_Fe_S_CS"/>
</dbReference>
<dbReference type="InterPro" id="IPR013785">
    <property type="entry name" value="Aldolase_TIM"/>
</dbReference>
<keyword evidence="5" id="KW-0411">Iron-sulfur</keyword>
<dbReference type="FunFam" id="3.20.20.70:FF:000027">
    <property type="entry name" value="Dihydropyrimidine dehydrogenase [NADP(+)]"/>
    <property type="match status" value="1"/>
</dbReference>
<evidence type="ECO:0000256" key="10">
    <source>
        <dbReference type="ARBA" id="ARBA00049578"/>
    </source>
</evidence>
<evidence type="ECO:0000256" key="9">
    <source>
        <dbReference type="ARBA" id="ARBA00048792"/>
    </source>
</evidence>
<evidence type="ECO:0000313" key="14">
    <source>
        <dbReference type="EMBL" id="TDL89458.1"/>
    </source>
</evidence>
<evidence type="ECO:0000313" key="15">
    <source>
        <dbReference type="Proteomes" id="UP000294562"/>
    </source>
</evidence>
<comment type="catalytic activity">
    <reaction evidence="8">
        <text>5,6-dihydrothymine + NAD(+) = thymine + NADH + H(+)</text>
        <dbReference type="Rhea" id="RHEA:28791"/>
        <dbReference type="ChEBI" id="CHEBI:15378"/>
        <dbReference type="ChEBI" id="CHEBI:17821"/>
        <dbReference type="ChEBI" id="CHEBI:27468"/>
        <dbReference type="ChEBI" id="CHEBI:57540"/>
        <dbReference type="ChEBI" id="CHEBI:57945"/>
        <dbReference type="EC" id="1.3.1.1"/>
    </reaction>
</comment>
<sequence length="434" mass="46998">MADLSTDFVGIKSPNPFWLASAPPTDKEYNVRRAFEAGWGGVVWKTLGLDPNIVNVNGPRYGAIWGADRRLLGLNNIELITDRPLEVNLREIKSVKRDYPDRAMVVSLMVPCEEDAWKFILPLVEETGADGIELNFGCPHGMSERGMGSAVGQVPEYIEMVARWCKQNTRMPVIVKLTPNITDIRYPARAAKAGGADAVSLINTVSSITSVDLDRMSPEPMIDGKGSHGGYCGPAVKPIALNMVAEIARDVETAGMPISGIGGVTTWRDAAEFLALGAGNVQVCTAAMTYGFKVVQEMITGLSEWMDEKGYESVADVTGRAVPNVTDWQYLNLNYVAKAKIDQEACIKCGRCYAACEDTSHQAISMSPDRVFEVIDEECVACNLCVNVCPVEGCITMEPLAAGEVDPRTGEVVDPNYANWTTHPNNPGAVKAAE</sequence>
<evidence type="ECO:0000256" key="7">
    <source>
        <dbReference type="ARBA" id="ARBA00032722"/>
    </source>
</evidence>
<dbReference type="OrthoDB" id="9794954at2"/>
<evidence type="ECO:0000256" key="12">
    <source>
        <dbReference type="ARBA" id="ARBA00049728"/>
    </source>
</evidence>
<evidence type="ECO:0000256" key="11">
    <source>
        <dbReference type="ARBA" id="ARBA00049714"/>
    </source>
</evidence>
<keyword evidence="2" id="KW-0479">Metal-binding</keyword>
<keyword evidence="3 14" id="KW-0560">Oxidoreductase</keyword>
<protein>
    <recommendedName>
        <fullName evidence="12">dihydrouracil dehydrogenase (NAD(+))</fullName>
        <ecNumber evidence="12">1.3.1.1</ecNumber>
    </recommendedName>
    <alternativeName>
        <fullName evidence="7">Dihydrothymine dehydrogenase</fullName>
    </alternativeName>
    <alternativeName>
        <fullName evidence="6">Dihydrouracil dehydrogenase</fullName>
    </alternativeName>
</protein>
<gene>
    <name evidence="14" type="primary">preA</name>
    <name evidence="14" type="ORF">E2L05_06195</name>
</gene>
<dbReference type="PROSITE" id="PS51379">
    <property type="entry name" value="4FE4S_FER_2"/>
    <property type="match status" value="2"/>
</dbReference>
<dbReference type="PANTHER" id="PTHR43073:SF2">
    <property type="entry name" value="DIHYDROPYRIMIDINE DEHYDROGENASE [NADP(+)]"/>
    <property type="match status" value="1"/>
</dbReference>
<keyword evidence="15" id="KW-1185">Reference proteome</keyword>
<comment type="catalytic activity">
    <reaction evidence="9">
        <text>5,6-dihydrouracil + NAD(+) = uracil + NADH + H(+)</text>
        <dbReference type="Rhea" id="RHEA:20189"/>
        <dbReference type="ChEBI" id="CHEBI:15378"/>
        <dbReference type="ChEBI" id="CHEBI:15901"/>
        <dbReference type="ChEBI" id="CHEBI:17568"/>
        <dbReference type="ChEBI" id="CHEBI:57540"/>
        <dbReference type="ChEBI" id="CHEBI:57945"/>
        <dbReference type="EC" id="1.3.1.1"/>
    </reaction>
</comment>
<dbReference type="RefSeq" id="WP_133342033.1">
    <property type="nucleotide sequence ID" value="NZ_SMZO01000010.1"/>
</dbReference>
<proteinExistence type="inferred from homology"/>
<evidence type="ECO:0000259" key="13">
    <source>
        <dbReference type="PROSITE" id="PS51379"/>
    </source>
</evidence>